<dbReference type="InterPro" id="IPR000847">
    <property type="entry name" value="LysR_HTH_N"/>
</dbReference>
<proteinExistence type="inferred from homology"/>
<dbReference type="Pfam" id="PF03466">
    <property type="entry name" value="LysR_substrate"/>
    <property type="match status" value="1"/>
</dbReference>
<dbReference type="InterPro" id="IPR005119">
    <property type="entry name" value="LysR_subst-bd"/>
</dbReference>
<dbReference type="Gene3D" id="1.10.10.10">
    <property type="entry name" value="Winged helix-like DNA-binding domain superfamily/Winged helix DNA-binding domain"/>
    <property type="match status" value="1"/>
</dbReference>
<dbReference type="SUPFAM" id="SSF46785">
    <property type="entry name" value="Winged helix' DNA-binding domain"/>
    <property type="match status" value="1"/>
</dbReference>
<protein>
    <submittedName>
        <fullName evidence="6">LysR family transcriptional regulator</fullName>
    </submittedName>
</protein>
<gene>
    <name evidence="6" type="ORF">FOB72_21090</name>
</gene>
<dbReference type="Proteomes" id="UP000322822">
    <property type="component" value="Chromosome 2"/>
</dbReference>
<keyword evidence="2" id="KW-0805">Transcription regulation</keyword>
<dbReference type="SUPFAM" id="SSF53850">
    <property type="entry name" value="Periplasmic binding protein-like II"/>
    <property type="match status" value="1"/>
</dbReference>
<evidence type="ECO:0000256" key="1">
    <source>
        <dbReference type="ARBA" id="ARBA00009437"/>
    </source>
</evidence>
<dbReference type="GO" id="GO:0006351">
    <property type="term" value="P:DNA-templated transcription"/>
    <property type="evidence" value="ECO:0007669"/>
    <property type="project" value="TreeGrafter"/>
</dbReference>
<dbReference type="CDD" id="cd08474">
    <property type="entry name" value="PBP2_CrgA_like_5"/>
    <property type="match status" value="1"/>
</dbReference>
<sequence length="307" mass="34024">MRGSDFAELKAFVAIVERRSFARAAEHLGLSPSALSQIIRQLEGRIGARLLNRTTRSVAPTASGEQLYRRIAPLFAEMTAAVAEASEATGQMRGTLRINTLGIAARTIIAPRLARFHQVHPDVVLDIVVDDALADIVAGRFDAGIRVGNRLEKDMVAVRLTPDLDMVAVASPDYLARRGIPKSPADLHHHTCINWRLQMDGRHYRWEFRKRGRDIEVAVDGPVVTNHADIGIGAALNGLGIAYHFARDGLDELLAQGRLVQVLADWSISRPGLYLYYPNRQHRPALLGAFIDCLLDRKPFDRYRAEG</sequence>
<evidence type="ECO:0000256" key="4">
    <source>
        <dbReference type="ARBA" id="ARBA00023163"/>
    </source>
</evidence>
<keyword evidence="3" id="KW-0238">DNA-binding</keyword>
<dbReference type="InterPro" id="IPR058163">
    <property type="entry name" value="LysR-type_TF_proteobact-type"/>
</dbReference>
<feature type="domain" description="HTH lysR-type" evidence="5">
    <location>
        <begin position="1"/>
        <end position="61"/>
    </location>
</feature>
<dbReference type="PANTHER" id="PTHR30537">
    <property type="entry name" value="HTH-TYPE TRANSCRIPTIONAL REGULATOR"/>
    <property type="match status" value="1"/>
</dbReference>
<accession>A0A5P2HAW3</accession>
<evidence type="ECO:0000313" key="7">
    <source>
        <dbReference type="Proteomes" id="UP000322822"/>
    </source>
</evidence>
<dbReference type="Pfam" id="PF00126">
    <property type="entry name" value="HTH_1"/>
    <property type="match status" value="1"/>
</dbReference>
<dbReference type="GO" id="GO:0043565">
    <property type="term" value="F:sequence-specific DNA binding"/>
    <property type="evidence" value="ECO:0007669"/>
    <property type="project" value="TreeGrafter"/>
</dbReference>
<evidence type="ECO:0000256" key="2">
    <source>
        <dbReference type="ARBA" id="ARBA00023015"/>
    </source>
</evidence>
<keyword evidence="4" id="KW-0804">Transcription</keyword>
<evidence type="ECO:0000256" key="3">
    <source>
        <dbReference type="ARBA" id="ARBA00023125"/>
    </source>
</evidence>
<dbReference type="FunFam" id="1.10.10.10:FF:000001">
    <property type="entry name" value="LysR family transcriptional regulator"/>
    <property type="match status" value="1"/>
</dbReference>
<dbReference type="InterPro" id="IPR036390">
    <property type="entry name" value="WH_DNA-bd_sf"/>
</dbReference>
<evidence type="ECO:0000313" key="6">
    <source>
        <dbReference type="EMBL" id="QET04603.1"/>
    </source>
</evidence>
<dbReference type="PANTHER" id="PTHR30537:SF1">
    <property type="entry name" value="HTH-TYPE TRANSCRIPTIONAL REGULATOR PGRR"/>
    <property type="match status" value="1"/>
</dbReference>
<dbReference type="EMBL" id="CP044067">
    <property type="protein sequence ID" value="QET04603.1"/>
    <property type="molecule type" value="Genomic_DNA"/>
</dbReference>
<comment type="similarity">
    <text evidence="1">Belongs to the LysR transcriptional regulatory family.</text>
</comment>
<dbReference type="PROSITE" id="PS50931">
    <property type="entry name" value="HTH_LYSR"/>
    <property type="match status" value="1"/>
</dbReference>
<reference evidence="6 7" key="1">
    <citation type="submission" date="2019-09" db="EMBL/GenBank/DDBJ databases">
        <title>FDA dAtabase for Regulatory Grade micrObial Sequences (FDA-ARGOS): Supporting development and validation of Infectious Disease Dx tests.</title>
        <authorList>
            <person name="Sciortino C."/>
            <person name="Tallon L."/>
            <person name="Sadzewicz L."/>
            <person name="Vavikolanu K."/>
            <person name="Mehta A."/>
            <person name="Aluvathingal J."/>
            <person name="Nadendla S."/>
            <person name="Nandy P."/>
            <person name="Geyer C."/>
            <person name="Yan Y."/>
            <person name="Sichtig H."/>
        </authorList>
    </citation>
    <scope>NUCLEOTIDE SEQUENCE [LARGE SCALE GENOMIC DNA]</scope>
    <source>
        <strain evidence="6 7">FDAARGOS_664</strain>
    </source>
</reference>
<name>A0A5P2HAW3_9BURK</name>
<dbReference type="Gene3D" id="3.40.190.290">
    <property type="match status" value="1"/>
</dbReference>
<dbReference type="InterPro" id="IPR036388">
    <property type="entry name" value="WH-like_DNA-bd_sf"/>
</dbReference>
<evidence type="ECO:0000259" key="5">
    <source>
        <dbReference type="PROSITE" id="PS50931"/>
    </source>
</evidence>
<dbReference type="OrthoDB" id="9813056at2"/>
<dbReference type="GO" id="GO:0003700">
    <property type="term" value="F:DNA-binding transcription factor activity"/>
    <property type="evidence" value="ECO:0007669"/>
    <property type="project" value="InterPro"/>
</dbReference>
<dbReference type="RefSeq" id="WP_150374664.1">
    <property type="nucleotide sequence ID" value="NZ_CP044067.1"/>
</dbReference>
<organism evidence="6 7">
    <name type="scientific">Cupriavidus pauculus</name>
    <dbReference type="NCBI Taxonomy" id="82633"/>
    <lineage>
        <taxon>Bacteria</taxon>
        <taxon>Pseudomonadati</taxon>
        <taxon>Pseudomonadota</taxon>
        <taxon>Betaproteobacteria</taxon>
        <taxon>Burkholderiales</taxon>
        <taxon>Burkholderiaceae</taxon>
        <taxon>Cupriavidus</taxon>
    </lineage>
</organism>
<dbReference type="AlphaFoldDB" id="A0A5P2HAW3"/>